<dbReference type="AlphaFoldDB" id="A0AAE9XS06"/>
<proteinExistence type="predicted"/>
<evidence type="ECO:0000313" key="2">
    <source>
        <dbReference type="Proteomes" id="UP001217500"/>
    </source>
</evidence>
<name>A0AAE9XS06_9PROT</name>
<organism evidence="1 2">
    <name type="scientific">Gimibacter soli</name>
    <dbReference type="NCBI Taxonomy" id="3024400"/>
    <lineage>
        <taxon>Bacteria</taxon>
        <taxon>Pseudomonadati</taxon>
        <taxon>Pseudomonadota</taxon>
        <taxon>Alphaproteobacteria</taxon>
        <taxon>Kordiimonadales</taxon>
        <taxon>Temperatibacteraceae</taxon>
        <taxon>Gimibacter</taxon>
    </lineage>
</organism>
<keyword evidence="2" id="KW-1185">Reference proteome</keyword>
<dbReference type="RefSeq" id="WP_289502405.1">
    <property type="nucleotide sequence ID" value="NZ_CP116805.1"/>
</dbReference>
<gene>
    <name evidence="1" type="ORF">PH603_10205</name>
</gene>
<reference evidence="1" key="1">
    <citation type="submission" date="2023-01" db="EMBL/GenBank/DDBJ databases">
        <title>The genome sequence of Kordiimonadaceae bacterium 6D33.</title>
        <authorList>
            <person name="Liu Y."/>
        </authorList>
    </citation>
    <scope>NUCLEOTIDE SEQUENCE</scope>
    <source>
        <strain evidence="1">6D33</strain>
    </source>
</reference>
<dbReference type="KEGG" id="gso:PH603_10205"/>
<accession>A0AAE9XS06</accession>
<dbReference type="Proteomes" id="UP001217500">
    <property type="component" value="Chromosome"/>
</dbReference>
<sequence>MADAVGSPFRIAELGCEFAYMDKCHLFRTWGLSAKGHLHKCAGLPYTPHLIAVAGAAFALRGGVRRRYDGSHPA</sequence>
<evidence type="ECO:0000313" key="1">
    <source>
        <dbReference type="EMBL" id="WCL52910.1"/>
    </source>
</evidence>
<dbReference type="EMBL" id="CP116805">
    <property type="protein sequence ID" value="WCL52910.1"/>
    <property type="molecule type" value="Genomic_DNA"/>
</dbReference>
<protein>
    <submittedName>
        <fullName evidence="1">Uncharacterized protein</fullName>
    </submittedName>
</protein>